<protein>
    <submittedName>
        <fullName evidence="2">D-Ala-teichoic acid biosynthesis protein</fullName>
    </submittedName>
</protein>
<dbReference type="AlphaFoldDB" id="A0A1W7AA02"/>
<keyword evidence="1" id="KW-0472">Membrane</keyword>
<dbReference type="Proteomes" id="UP000194154">
    <property type="component" value="Chromosome"/>
</dbReference>
<organism evidence="2 3">
    <name type="scientific">Macrococcoides canis</name>
    <dbReference type="NCBI Taxonomy" id="1855823"/>
    <lineage>
        <taxon>Bacteria</taxon>
        <taxon>Bacillati</taxon>
        <taxon>Bacillota</taxon>
        <taxon>Bacilli</taxon>
        <taxon>Bacillales</taxon>
        <taxon>Staphylococcaceae</taxon>
        <taxon>Macrococcoides</taxon>
    </lineage>
</organism>
<feature type="transmembrane region" description="Helical" evidence="1">
    <location>
        <begin position="12"/>
        <end position="31"/>
    </location>
</feature>
<evidence type="ECO:0000313" key="3">
    <source>
        <dbReference type="Proteomes" id="UP000194154"/>
    </source>
</evidence>
<proteinExistence type="predicted"/>
<keyword evidence="1" id="KW-0812">Transmembrane</keyword>
<evidence type="ECO:0000313" key="2">
    <source>
        <dbReference type="EMBL" id="ARQ06421.1"/>
    </source>
</evidence>
<keyword evidence="3" id="KW-1185">Reference proteome</keyword>
<dbReference type="InterPro" id="IPR021008">
    <property type="entry name" value="DltX"/>
</dbReference>
<dbReference type="EMBL" id="CP021059">
    <property type="protein sequence ID" value="ARQ06421.1"/>
    <property type="molecule type" value="Genomic_DNA"/>
</dbReference>
<dbReference type="GeneID" id="35294908"/>
<reference evidence="2 3" key="1">
    <citation type="journal article" date="2017" name="Int. J. Syst. Evol. Microbiol.">
        <title>Macrococcus canis sp. nov., a skin bacterium associated with infections in dogs.</title>
        <authorList>
            <person name="Gobeli Brawand S."/>
            <person name="Cotting K."/>
            <person name="Gomez-Sanz E."/>
            <person name="Collaud A."/>
            <person name="Thomann A."/>
            <person name="Brodard I."/>
            <person name="Rodriguez-Campos S."/>
            <person name="Strauss C."/>
            <person name="Perreten V."/>
        </authorList>
    </citation>
    <scope>NUCLEOTIDE SEQUENCE [LARGE SCALE GENOMIC DNA]</scope>
    <source>
        <strain evidence="2 3">KM45013</strain>
    </source>
</reference>
<evidence type="ECO:0000256" key="1">
    <source>
        <dbReference type="SAM" id="Phobius"/>
    </source>
</evidence>
<keyword evidence="1" id="KW-1133">Transmembrane helix</keyword>
<dbReference type="KEGG" id="mcak:MCCS_07730"/>
<dbReference type="Pfam" id="PF12459">
    <property type="entry name" value="DltX"/>
    <property type="match status" value="1"/>
</dbReference>
<dbReference type="STRING" id="1855823.MCCS_07730"/>
<name>A0A1W7AA02_9STAP</name>
<dbReference type="RefSeq" id="WP_086042089.1">
    <property type="nucleotide sequence ID" value="NZ_CBCRZA010000001.1"/>
</dbReference>
<accession>A0A1W7AA02</accession>
<gene>
    <name evidence="2" type="ORF">MCCS_07730</name>
</gene>
<sequence>MKDGMVNENLKLVLLTLLYLSILFALFWIYAGGSVENNFIYNEF</sequence>